<proteinExistence type="predicted"/>
<evidence type="ECO:0000313" key="2">
    <source>
        <dbReference type="Proteomes" id="UP000614741"/>
    </source>
</evidence>
<comment type="caution">
    <text evidence="1">The sequence shown here is derived from an EMBL/GenBank/DDBJ whole genome shotgun (WGS) entry which is preliminary data.</text>
</comment>
<keyword evidence="2" id="KW-1185">Reference proteome</keyword>
<evidence type="ECO:0000313" key="1">
    <source>
        <dbReference type="EMBL" id="GIG40181.1"/>
    </source>
</evidence>
<name>A0ABQ4DLH7_9CELL</name>
<protein>
    <recommendedName>
        <fullName evidence="3">Transposase DDE domain-containing protein</fullName>
    </recommendedName>
</protein>
<sequence length="638" mass="71035">MSAALHVVPGLDQNDGKPLREMTKLPSKRLTPEAIARTVWVIDTSGVVDMLVPPRGKGARGRTGMLRENVRLLLLGLSLCTRLGHETTIKGVFEVLTETLDRETQWELGVLRPCVTKSRTAHPKGAVPGVLVPALVANGKQRKRVFPNGVEEIGYDDLHNATRILRKGWDYGTGSAPGLDPHERERRRRCIGDVVHALIETTSIERTGSTWAIDATGQWAWERGRTRGKHVLDKAAAGKTHEEIDDMIVEGIATDEDGETAPADQTKKVSPAVRVAMSDAAWGYKTAKDGSKETGYGFHQHTIVRAPDPNVPSDSEPLLVGGLVLTPANADVVDASLELIDRIRAHHPVKLLLGDLLYSNLKADRWAQPLAARGVEQALRLRSDQHKVVDIQGAQMQHHWLHCPRAPMDQRPLPEDNATAERWEQIHDAADDFKRRWAFDRKESGLGASTTSKWICPARAGHVGCWARPETVQPAINQQLPLTTPPDDWRDRPACVGRTIDFTPDLRDPHHQRKIAQREYVGTRRWKKKTDRRTLVEGAFGILKNPSRQRLRRGQNRLPGLAMASLIAAVKVSVFNEEQLRMWHHETGRGPADHPLLQLDQPDYGFRNLTKEEADAIDRVQLRRLAGGSTEMTDDVAA</sequence>
<accession>A0ABQ4DLH7</accession>
<evidence type="ECO:0008006" key="3">
    <source>
        <dbReference type="Google" id="ProtNLM"/>
    </source>
</evidence>
<organism evidence="1 2">
    <name type="scientific">Cellulomonas phragmiteti</name>
    <dbReference type="NCBI Taxonomy" id="478780"/>
    <lineage>
        <taxon>Bacteria</taxon>
        <taxon>Bacillati</taxon>
        <taxon>Actinomycetota</taxon>
        <taxon>Actinomycetes</taxon>
        <taxon>Micrococcales</taxon>
        <taxon>Cellulomonadaceae</taxon>
        <taxon>Cellulomonas</taxon>
    </lineage>
</organism>
<dbReference type="Proteomes" id="UP000614741">
    <property type="component" value="Unassembled WGS sequence"/>
</dbReference>
<dbReference type="EMBL" id="BONP01000009">
    <property type="protein sequence ID" value="GIG40181.1"/>
    <property type="molecule type" value="Genomic_DNA"/>
</dbReference>
<reference evidence="1 2" key="1">
    <citation type="submission" date="2021-01" db="EMBL/GenBank/DDBJ databases">
        <title>Whole genome shotgun sequence of Cellulomonas phragmiteti NBRC 110785.</title>
        <authorList>
            <person name="Komaki H."/>
            <person name="Tamura T."/>
        </authorList>
    </citation>
    <scope>NUCLEOTIDE SEQUENCE [LARGE SCALE GENOMIC DNA]</scope>
    <source>
        <strain evidence="1 2">NBRC 110785</strain>
    </source>
</reference>
<dbReference type="RefSeq" id="WP_203673675.1">
    <property type="nucleotide sequence ID" value="NZ_BONP01000009.1"/>
</dbReference>
<gene>
    <name evidence="1" type="ORF">Cph01nite_19430</name>
</gene>